<dbReference type="Gene3D" id="3.30.70.120">
    <property type="match status" value="1"/>
</dbReference>
<dbReference type="RefSeq" id="WP_089687168.1">
    <property type="nucleotide sequence ID" value="NZ_FNFO01000012.1"/>
</dbReference>
<comment type="similarity">
    <text evidence="2">Belongs to the P(II) protein family.</text>
</comment>
<dbReference type="PROSITE" id="PS51343">
    <property type="entry name" value="PII_GLNB_DOM"/>
    <property type="match status" value="1"/>
</dbReference>
<organism evidence="3 4">
    <name type="scientific">Catalinimonas alkaloidigena</name>
    <dbReference type="NCBI Taxonomy" id="1075417"/>
    <lineage>
        <taxon>Bacteria</taxon>
        <taxon>Pseudomonadati</taxon>
        <taxon>Bacteroidota</taxon>
        <taxon>Cytophagia</taxon>
        <taxon>Cytophagales</taxon>
        <taxon>Catalimonadaceae</taxon>
        <taxon>Catalinimonas</taxon>
    </lineage>
</organism>
<feature type="modified residue" description="O-UMP-tyrosine" evidence="1">
    <location>
        <position position="51"/>
    </location>
</feature>
<proteinExistence type="inferred from homology"/>
<evidence type="ECO:0000313" key="3">
    <source>
        <dbReference type="EMBL" id="SDM33107.1"/>
    </source>
</evidence>
<evidence type="ECO:0000256" key="2">
    <source>
        <dbReference type="RuleBase" id="RU003936"/>
    </source>
</evidence>
<dbReference type="GO" id="GO:0005524">
    <property type="term" value="F:ATP binding"/>
    <property type="evidence" value="ECO:0007669"/>
    <property type="project" value="TreeGrafter"/>
</dbReference>
<accession>A0A1G9SCQ5</accession>
<dbReference type="EMBL" id="FNFO01000012">
    <property type="protein sequence ID" value="SDM33107.1"/>
    <property type="molecule type" value="Genomic_DNA"/>
</dbReference>
<sequence length="112" mass="12580">MKKIDATIRSSKFDDVKEALHRIDIDYFTFFEVKGVGKEKTPGGFYRGAYYDMGSIPRLMLEIVVPAEKVDAVVDCILRAARTGEVGDGKIFIYDVEQTVRIRTGELDEAAL</sequence>
<dbReference type="SMART" id="SM00938">
    <property type="entry name" value="P-II"/>
    <property type="match status" value="1"/>
</dbReference>
<dbReference type="GO" id="GO:0005829">
    <property type="term" value="C:cytosol"/>
    <property type="evidence" value="ECO:0007669"/>
    <property type="project" value="TreeGrafter"/>
</dbReference>
<dbReference type="STRING" id="1075417.SAMN05421823_112111"/>
<evidence type="ECO:0000256" key="1">
    <source>
        <dbReference type="PIRSR" id="PIRSR602187-50"/>
    </source>
</evidence>
<dbReference type="PRINTS" id="PR00340">
    <property type="entry name" value="PIIGLNB"/>
</dbReference>
<dbReference type="GO" id="GO:0006808">
    <property type="term" value="P:regulation of nitrogen utilization"/>
    <property type="evidence" value="ECO:0007669"/>
    <property type="project" value="InterPro"/>
</dbReference>
<evidence type="ECO:0000313" key="4">
    <source>
        <dbReference type="Proteomes" id="UP000198510"/>
    </source>
</evidence>
<reference evidence="3 4" key="1">
    <citation type="submission" date="2016-10" db="EMBL/GenBank/DDBJ databases">
        <authorList>
            <person name="de Groot N.N."/>
        </authorList>
    </citation>
    <scope>NUCLEOTIDE SEQUENCE [LARGE SCALE GENOMIC DNA]</scope>
    <source>
        <strain evidence="3 4">DSM 25186</strain>
    </source>
</reference>
<protein>
    <submittedName>
        <fullName evidence="3">Nitrogen regulatory protein P-II 1</fullName>
    </submittedName>
</protein>
<dbReference type="InterPro" id="IPR002187">
    <property type="entry name" value="N-reg_PII"/>
</dbReference>
<keyword evidence="4" id="KW-1185">Reference proteome</keyword>
<dbReference type="InterPro" id="IPR015867">
    <property type="entry name" value="N-reg_PII/ATP_PRibTrfase_C"/>
</dbReference>
<dbReference type="SUPFAM" id="SSF54913">
    <property type="entry name" value="GlnB-like"/>
    <property type="match status" value="1"/>
</dbReference>
<dbReference type="OrthoDB" id="9802729at2"/>
<name>A0A1G9SCQ5_9BACT</name>
<dbReference type="Pfam" id="PF00543">
    <property type="entry name" value="P-II"/>
    <property type="match status" value="1"/>
</dbReference>
<dbReference type="PANTHER" id="PTHR30115">
    <property type="entry name" value="NITROGEN REGULATORY PROTEIN P-II"/>
    <property type="match status" value="1"/>
</dbReference>
<dbReference type="Proteomes" id="UP000198510">
    <property type="component" value="Unassembled WGS sequence"/>
</dbReference>
<keyword evidence="1" id="KW-0597">Phosphoprotein</keyword>
<dbReference type="AlphaFoldDB" id="A0A1G9SCQ5"/>
<gene>
    <name evidence="3" type="ORF">SAMN05421823_112111</name>
</gene>
<dbReference type="InterPro" id="IPR011322">
    <property type="entry name" value="N-reg_PII-like_a/b"/>
</dbReference>
<dbReference type="InterPro" id="IPR017918">
    <property type="entry name" value="N-reg_PII_CS"/>
</dbReference>
<dbReference type="PROSITE" id="PS00638">
    <property type="entry name" value="PII_GLNB_CTER"/>
    <property type="match status" value="1"/>
</dbReference>
<dbReference type="GO" id="GO:0030234">
    <property type="term" value="F:enzyme regulator activity"/>
    <property type="evidence" value="ECO:0007669"/>
    <property type="project" value="InterPro"/>
</dbReference>
<dbReference type="PANTHER" id="PTHR30115:SF11">
    <property type="entry name" value="NITROGEN REGULATORY PROTEIN P-II HOMOLOG"/>
    <property type="match status" value="1"/>
</dbReference>